<dbReference type="InterPro" id="IPR000160">
    <property type="entry name" value="GGDEF_dom"/>
</dbReference>
<feature type="domain" description="EAL" evidence="5">
    <location>
        <begin position="696"/>
        <end position="949"/>
    </location>
</feature>
<dbReference type="Pfam" id="PF01590">
    <property type="entry name" value="GAF"/>
    <property type="match status" value="1"/>
</dbReference>
<dbReference type="InterPro" id="IPR029016">
    <property type="entry name" value="GAF-like_dom_sf"/>
</dbReference>
<feature type="chain" id="PRO_5045512873" description="PAS domain S-box-containing protein/diguanylate cyclase (GGDEF)-like protein" evidence="2">
    <location>
        <begin position="22"/>
        <end position="971"/>
    </location>
</feature>
<feature type="transmembrane region" description="Helical" evidence="1">
    <location>
        <begin position="204"/>
        <end position="223"/>
    </location>
</feature>
<dbReference type="Pfam" id="PF00563">
    <property type="entry name" value="EAL"/>
    <property type="match status" value="1"/>
</dbReference>
<dbReference type="Gene3D" id="3.30.450.20">
    <property type="entry name" value="PAS domain"/>
    <property type="match status" value="1"/>
</dbReference>
<dbReference type="NCBIfam" id="TIGR00229">
    <property type="entry name" value="sensory_box"/>
    <property type="match status" value="1"/>
</dbReference>
<dbReference type="InterPro" id="IPR013656">
    <property type="entry name" value="PAS_4"/>
</dbReference>
<dbReference type="CDD" id="cd01949">
    <property type="entry name" value="GGDEF"/>
    <property type="match status" value="1"/>
</dbReference>
<dbReference type="SMART" id="SM00267">
    <property type="entry name" value="GGDEF"/>
    <property type="match status" value="1"/>
</dbReference>
<dbReference type="SUPFAM" id="SSF141868">
    <property type="entry name" value="EAL domain-like"/>
    <property type="match status" value="1"/>
</dbReference>
<dbReference type="InterPro" id="IPR001633">
    <property type="entry name" value="EAL_dom"/>
</dbReference>
<dbReference type="EMBL" id="BAABBO010000001">
    <property type="protein sequence ID" value="GAA3949559.1"/>
    <property type="molecule type" value="Genomic_DNA"/>
</dbReference>
<dbReference type="NCBIfam" id="TIGR00254">
    <property type="entry name" value="GGDEF"/>
    <property type="match status" value="1"/>
</dbReference>
<evidence type="ECO:0000259" key="3">
    <source>
        <dbReference type="PROSITE" id="PS50112"/>
    </source>
</evidence>
<keyword evidence="1" id="KW-0472">Membrane</keyword>
<dbReference type="Gene3D" id="3.30.450.40">
    <property type="match status" value="1"/>
</dbReference>
<feature type="domain" description="PAS" evidence="3">
    <location>
        <begin position="234"/>
        <end position="284"/>
    </location>
</feature>
<dbReference type="SUPFAM" id="SSF55073">
    <property type="entry name" value="Nucleotide cyclase"/>
    <property type="match status" value="1"/>
</dbReference>
<dbReference type="PROSITE" id="PS50113">
    <property type="entry name" value="PAC"/>
    <property type="match status" value="1"/>
</dbReference>
<evidence type="ECO:0000256" key="1">
    <source>
        <dbReference type="SAM" id="Phobius"/>
    </source>
</evidence>
<feature type="transmembrane region" description="Helical" evidence="1">
    <location>
        <begin position="31"/>
        <end position="48"/>
    </location>
</feature>
<name>A0ABP7NLB0_9GAMM</name>
<dbReference type="PANTHER" id="PTHR44757:SF2">
    <property type="entry name" value="BIOFILM ARCHITECTURE MAINTENANCE PROTEIN MBAA"/>
    <property type="match status" value="1"/>
</dbReference>
<dbReference type="InterPro" id="IPR000014">
    <property type="entry name" value="PAS"/>
</dbReference>
<feature type="signal peptide" evidence="2">
    <location>
        <begin position="1"/>
        <end position="21"/>
    </location>
</feature>
<dbReference type="InterPro" id="IPR043128">
    <property type="entry name" value="Rev_trsase/Diguanyl_cyclase"/>
</dbReference>
<dbReference type="PROSITE" id="PS50112">
    <property type="entry name" value="PAS"/>
    <property type="match status" value="1"/>
</dbReference>
<dbReference type="SUPFAM" id="SSF55785">
    <property type="entry name" value="PYP-like sensor domain (PAS domain)"/>
    <property type="match status" value="1"/>
</dbReference>
<keyword evidence="8" id="KW-1185">Reference proteome</keyword>
<gene>
    <name evidence="7" type="ORF">GCM10022278_05910</name>
</gene>
<dbReference type="InterPro" id="IPR003018">
    <property type="entry name" value="GAF"/>
</dbReference>
<keyword evidence="1" id="KW-1133">Transmembrane helix</keyword>
<evidence type="ECO:0000313" key="8">
    <source>
        <dbReference type="Proteomes" id="UP001501337"/>
    </source>
</evidence>
<dbReference type="InterPro" id="IPR052155">
    <property type="entry name" value="Biofilm_reg_signaling"/>
</dbReference>
<organism evidence="7 8">
    <name type="scientific">Allohahella marinimesophila</name>
    <dbReference type="NCBI Taxonomy" id="1054972"/>
    <lineage>
        <taxon>Bacteria</taxon>
        <taxon>Pseudomonadati</taxon>
        <taxon>Pseudomonadota</taxon>
        <taxon>Gammaproteobacteria</taxon>
        <taxon>Oceanospirillales</taxon>
        <taxon>Hahellaceae</taxon>
        <taxon>Allohahella</taxon>
    </lineage>
</organism>
<dbReference type="Pfam" id="PF08448">
    <property type="entry name" value="PAS_4"/>
    <property type="match status" value="1"/>
</dbReference>
<dbReference type="RefSeq" id="WP_344803113.1">
    <property type="nucleotide sequence ID" value="NZ_BAABBO010000001.1"/>
</dbReference>
<dbReference type="Gene3D" id="3.30.70.270">
    <property type="match status" value="1"/>
</dbReference>
<dbReference type="SMART" id="SM00052">
    <property type="entry name" value="EAL"/>
    <property type="match status" value="1"/>
</dbReference>
<reference evidence="8" key="1">
    <citation type="journal article" date="2019" name="Int. J. Syst. Evol. Microbiol.">
        <title>The Global Catalogue of Microorganisms (GCM) 10K type strain sequencing project: providing services to taxonomists for standard genome sequencing and annotation.</title>
        <authorList>
            <consortium name="The Broad Institute Genomics Platform"/>
            <consortium name="The Broad Institute Genome Sequencing Center for Infectious Disease"/>
            <person name="Wu L."/>
            <person name="Ma J."/>
        </authorList>
    </citation>
    <scope>NUCLEOTIDE SEQUENCE [LARGE SCALE GENOMIC DNA]</scope>
    <source>
        <strain evidence="8">JCM 17555</strain>
    </source>
</reference>
<feature type="transmembrane region" description="Helical" evidence="1">
    <location>
        <begin position="176"/>
        <end position="197"/>
    </location>
</feature>
<evidence type="ECO:0000259" key="5">
    <source>
        <dbReference type="PROSITE" id="PS50883"/>
    </source>
</evidence>
<evidence type="ECO:0000256" key="2">
    <source>
        <dbReference type="SAM" id="SignalP"/>
    </source>
</evidence>
<sequence length="971" mass="107306">MVVSSLLMLTGICIMASVAHALAALRRPYDPTQGLFAGMCLAVVAYGISQVVCFTSYDEAAYLLGLKVNIFSVCIFFAFYGPFIQRYTGRGSIRLLQVVSAIYAVLAIINLSKDHSLQFDSVIELYQFELPWAESVTLAAGSISLSMKVAVLLTFCVLLYGVYALTRLWWQTRSGAVIAMLCAALLFLAATVQGAMVRLGLMDFIHLAPFVFLLMPLIMGTALNRESFQRLQASERRFRSLVEQSPFSIQVLTPDGKTRQVNSAWEQLWGLTKEDMASHQLLEDPQLIEKGAMPYLLKGFGGVATEIPPLVYNPAEDPYLEGPSRDRWVAAYIYPIKDGSGDISDVILMHQDVTDKKRTDDAMQLVATAVSSSTVDEFFDKLVVNIAQVFDASDAFIAVTDDRLENTLRTLAWSASGRLVGERLIPLEASACKEVLQIGQSKYFHEVRQDYPQDSLLSDLGTTDFIATPLRDARGKVIGLIALSDTRPLMHVEENTRILEIFAARAESELQRQQAEAHIRHMAYHDYLTGLPNRGQLQEWLSEANDTTAAVEPQNALLLIDLDHFKTINDALGHEVGDGLLQSVARRLQDIAGADARVARLGGDEFVVMLTVEGSAQLAAVKLAEGILEGLSQLLYVGERTFSVGASIGVALFPIAGSGEADILRHADLALYEAKKSGRGTINLFRPALQAAVANRLQLEEGLRNALGNGELQLRFQPQLGRSVGVIGAEVLLRWRHPELGYVSPVDFIPVAEETGGIHAIGTWVLTESCRHLSEWARQAVPFTGHLSINVSAWQFSRPDFVSQVFAALADYQVPPQRLMLELTESALLYDLQETIEKLRALRNHGVGIALDDFGTGYSSLAYLRDLPLDQLKIDKSFIAELSGEMEHPLVESIIDIGRNMGLVVVAEGVETGYHCQRLIELGCESFQGYLFARPLTEEDFRDWLEEEHSVVSFEQMLPMRRQDPTPTTRS</sequence>
<dbReference type="PANTHER" id="PTHR44757">
    <property type="entry name" value="DIGUANYLATE CYCLASE DGCP"/>
    <property type="match status" value="1"/>
</dbReference>
<feature type="transmembrane region" description="Helical" evidence="1">
    <location>
        <begin position="92"/>
        <end position="111"/>
    </location>
</feature>
<feature type="transmembrane region" description="Helical" evidence="1">
    <location>
        <begin position="149"/>
        <end position="170"/>
    </location>
</feature>
<dbReference type="PROSITE" id="PS50883">
    <property type="entry name" value="EAL"/>
    <property type="match status" value="1"/>
</dbReference>
<protein>
    <recommendedName>
        <fullName evidence="9">PAS domain S-box-containing protein/diguanylate cyclase (GGDEF)-like protein</fullName>
    </recommendedName>
</protein>
<dbReference type="Proteomes" id="UP001501337">
    <property type="component" value="Unassembled WGS sequence"/>
</dbReference>
<feature type="domain" description="PAC" evidence="4">
    <location>
        <begin position="313"/>
        <end position="365"/>
    </location>
</feature>
<feature type="transmembrane region" description="Helical" evidence="1">
    <location>
        <begin position="60"/>
        <end position="80"/>
    </location>
</feature>
<dbReference type="CDD" id="cd01948">
    <property type="entry name" value="EAL"/>
    <property type="match status" value="1"/>
</dbReference>
<proteinExistence type="predicted"/>
<feature type="domain" description="GGDEF" evidence="6">
    <location>
        <begin position="553"/>
        <end position="687"/>
    </location>
</feature>
<keyword evidence="2" id="KW-0732">Signal</keyword>
<accession>A0ABP7NLB0</accession>
<evidence type="ECO:0008006" key="9">
    <source>
        <dbReference type="Google" id="ProtNLM"/>
    </source>
</evidence>
<dbReference type="InterPro" id="IPR035965">
    <property type="entry name" value="PAS-like_dom_sf"/>
</dbReference>
<comment type="caution">
    <text evidence="7">The sequence shown here is derived from an EMBL/GenBank/DDBJ whole genome shotgun (WGS) entry which is preliminary data.</text>
</comment>
<keyword evidence="1" id="KW-0812">Transmembrane</keyword>
<dbReference type="SUPFAM" id="SSF55781">
    <property type="entry name" value="GAF domain-like"/>
    <property type="match status" value="1"/>
</dbReference>
<dbReference type="PROSITE" id="PS50887">
    <property type="entry name" value="GGDEF"/>
    <property type="match status" value="1"/>
</dbReference>
<evidence type="ECO:0000259" key="4">
    <source>
        <dbReference type="PROSITE" id="PS50113"/>
    </source>
</evidence>
<dbReference type="Pfam" id="PF00990">
    <property type="entry name" value="GGDEF"/>
    <property type="match status" value="1"/>
</dbReference>
<evidence type="ECO:0000313" key="7">
    <source>
        <dbReference type="EMBL" id="GAA3949559.1"/>
    </source>
</evidence>
<dbReference type="SMART" id="SM00065">
    <property type="entry name" value="GAF"/>
    <property type="match status" value="1"/>
</dbReference>
<evidence type="ECO:0000259" key="6">
    <source>
        <dbReference type="PROSITE" id="PS50887"/>
    </source>
</evidence>
<dbReference type="Gene3D" id="3.20.20.450">
    <property type="entry name" value="EAL domain"/>
    <property type="match status" value="1"/>
</dbReference>
<dbReference type="InterPro" id="IPR000700">
    <property type="entry name" value="PAS-assoc_C"/>
</dbReference>
<dbReference type="InterPro" id="IPR029787">
    <property type="entry name" value="Nucleotide_cyclase"/>
</dbReference>
<dbReference type="InterPro" id="IPR035919">
    <property type="entry name" value="EAL_sf"/>
</dbReference>